<dbReference type="Pfam" id="PF08740">
    <property type="entry name" value="BCS1_N"/>
    <property type="match status" value="2"/>
</dbReference>
<organism evidence="16 17">
    <name type="scientific">Mycena rosella</name>
    <name type="common">Pink bonnet</name>
    <name type="synonym">Agaricus rosellus</name>
    <dbReference type="NCBI Taxonomy" id="1033263"/>
    <lineage>
        <taxon>Eukaryota</taxon>
        <taxon>Fungi</taxon>
        <taxon>Dikarya</taxon>
        <taxon>Basidiomycota</taxon>
        <taxon>Agaricomycotina</taxon>
        <taxon>Agaricomycetes</taxon>
        <taxon>Agaricomycetidae</taxon>
        <taxon>Agaricales</taxon>
        <taxon>Marasmiineae</taxon>
        <taxon>Mycenaceae</taxon>
        <taxon>Mycena</taxon>
    </lineage>
</organism>
<feature type="region of interest" description="Disordered" evidence="13">
    <location>
        <begin position="1"/>
        <end position="21"/>
    </location>
</feature>
<comment type="caution">
    <text evidence="16">The sequence shown here is derived from an EMBL/GenBank/DDBJ whole genome shotgun (WGS) entry which is preliminary data.</text>
</comment>
<protein>
    <submittedName>
        <fullName evidence="16">P-loop containing nucleoside triphosphate hydrolase protein</fullName>
    </submittedName>
</protein>
<evidence type="ECO:0000256" key="4">
    <source>
        <dbReference type="ARBA" id="ARBA00022741"/>
    </source>
</evidence>
<dbReference type="Gene3D" id="3.40.50.300">
    <property type="entry name" value="P-loop containing nucleotide triphosphate hydrolases"/>
    <property type="match status" value="1"/>
</dbReference>
<dbReference type="EMBL" id="JARKIE010000028">
    <property type="protein sequence ID" value="KAJ7697876.1"/>
    <property type="molecule type" value="Genomic_DNA"/>
</dbReference>
<name>A0AAD7DTS7_MYCRO</name>
<comment type="catalytic activity">
    <reaction evidence="11">
        <text>ATP + H2O = ADP + phosphate + H(+)</text>
        <dbReference type="Rhea" id="RHEA:13065"/>
        <dbReference type="ChEBI" id="CHEBI:15377"/>
        <dbReference type="ChEBI" id="CHEBI:15378"/>
        <dbReference type="ChEBI" id="CHEBI:30616"/>
        <dbReference type="ChEBI" id="CHEBI:43474"/>
        <dbReference type="ChEBI" id="CHEBI:456216"/>
    </reaction>
    <physiologicalReaction direction="left-to-right" evidence="11">
        <dbReference type="Rhea" id="RHEA:13066"/>
    </physiologicalReaction>
</comment>
<feature type="domain" description="BCS1 N-terminal" evidence="15">
    <location>
        <begin position="45"/>
        <end position="205"/>
    </location>
</feature>
<dbReference type="InterPro" id="IPR003959">
    <property type="entry name" value="ATPase_AAA_core"/>
</dbReference>
<keyword evidence="8" id="KW-1133">Transmembrane helix</keyword>
<keyword evidence="10" id="KW-0472">Membrane</keyword>
<evidence type="ECO:0000259" key="14">
    <source>
        <dbReference type="SMART" id="SM00382"/>
    </source>
</evidence>
<feature type="domain" description="AAA+ ATPase" evidence="14">
    <location>
        <begin position="236"/>
        <end position="376"/>
    </location>
</feature>
<evidence type="ECO:0000256" key="11">
    <source>
        <dbReference type="ARBA" id="ARBA00048778"/>
    </source>
</evidence>
<dbReference type="SMART" id="SM01024">
    <property type="entry name" value="BCS1_N"/>
    <property type="match status" value="1"/>
</dbReference>
<evidence type="ECO:0000256" key="7">
    <source>
        <dbReference type="ARBA" id="ARBA00022840"/>
    </source>
</evidence>
<keyword evidence="3" id="KW-0812">Transmembrane</keyword>
<dbReference type="InterPro" id="IPR003593">
    <property type="entry name" value="AAA+_ATPase"/>
</dbReference>
<evidence type="ECO:0000313" key="17">
    <source>
        <dbReference type="Proteomes" id="UP001221757"/>
    </source>
</evidence>
<feature type="coiled-coil region" evidence="12">
    <location>
        <begin position="450"/>
        <end position="477"/>
    </location>
</feature>
<dbReference type="Pfam" id="PF00004">
    <property type="entry name" value="AAA"/>
    <property type="match status" value="2"/>
</dbReference>
<feature type="region of interest" description="Disordered" evidence="13">
    <location>
        <begin position="484"/>
        <end position="521"/>
    </location>
</feature>
<evidence type="ECO:0000256" key="5">
    <source>
        <dbReference type="ARBA" id="ARBA00022792"/>
    </source>
</evidence>
<keyword evidence="7" id="KW-0067">ATP-binding</keyword>
<gene>
    <name evidence="16" type="ORF">B0H17DRAFT_1197209</name>
</gene>
<keyword evidence="17" id="KW-1185">Reference proteome</keyword>
<evidence type="ECO:0000313" key="16">
    <source>
        <dbReference type="EMBL" id="KAJ7697876.1"/>
    </source>
</evidence>
<sequence>MSFQMQPQLPPGQAPSQPTDQASSWLASFMGLSSMFGVGSSLKLLVLGSLIETGRRFCWWLIERFRIQYSITAQFNEGDPAYEWIVLFITQERVWKRSREFVVSAKNSQRKWALFKWRGYWLELKRSHDRGAVNVHGVQNTGRIYVTIYTLDMHILSQLVEEARRRYAEVNRPHVVIHLIDSRRFNGIQLWNNVKRKVRRPLSSIILPAGLLDSLVEDAQEFLNTEDWYLGAGIPHRRGYLLHGPPGTGKTSTIYALAGALNLEIYSLSLASNHRVERPQNGIFLIEDIDCAFPSREDEEDEFSTSYPDPRLNPNALRPARAARLVTMSGLLNVIDGVGSEEGKLFFATTNYIDRLDAALLRPGRIDRKIEYALSTTEQTRALFVRFFPATRFPELETESEKHPLAELAARFAAAVPPQEFSTAELQGFLQGYKTRPVEAAQDVTAWVEAERLGRQAREAREELRKKKAQLRMQSQMGEGFGMPATNVVRPHGAHAVNASPTATVPPAEGSATAGVSATAQ</sequence>
<evidence type="ECO:0000259" key="15">
    <source>
        <dbReference type="SMART" id="SM01024"/>
    </source>
</evidence>
<keyword evidence="12" id="KW-0175">Coiled coil</keyword>
<dbReference type="InterPro" id="IPR014851">
    <property type="entry name" value="BCS1_N"/>
</dbReference>
<evidence type="ECO:0000256" key="13">
    <source>
        <dbReference type="SAM" id="MobiDB-lite"/>
    </source>
</evidence>
<dbReference type="Pfam" id="PF25426">
    <property type="entry name" value="AAA_lid_BCS1"/>
    <property type="match status" value="1"/>
</dbReference>
<comment type="subcellular location">
    <subcellularLocation>
        <location evidence="1">Mitochondrion inner membrane</location>
        <topology evidence="1">Single-pass membrane protein</topology>
    </subcellularLocation>
</comment>
<evidence type="ECO:0000256" key="10">
    <source>
        <dbReference type="ARBA" id="ARBA00023136"/>
    </source>
</evidence>
<dbReference type="InterPro" id="IPR027417">
    <property type="entry name" value="P-loop_NTPase"/>
</dbReference>
<evidence type="ECO:0000256" key="8">
    <source>
        <dbReference type="ARBA" id="ARBA00022989"/>
    </source>
</evidence>
<dbReference type="GO" id="GO:0005743">
    <property type="term" value="C:mitochondrial inner membrane"/>
    <property type="evidence" value="ECO:0007669"/>
    <property type="project" value="UniProtKB-SubCell"/>
</dbReference>
<evidence type="ECO:0000256" key="6">
    <source>
        <dbReference type="ARBA" id="ARBA00022801"/>
    </source>
</evidence>
<evidence type="ECO:0000256" key="1">
    <source>
        <dbReference type="ARBA" id="ARBA00004434"/>
    </source>
</evidence>
<dbReference type="PANTHER" id="PTHR23070">
    <property type="entry name" value="BCS1 AAA-TYPE ATPASE"/>
    <property type="match status" value="1"/>
</dbReference>
<comment type="similarity">
    <text evidence="2">Belongs to the AAA ATPase family. BCS1 subfamily.</text>
</comment>
<dbReference type="GO" id="GO:0005524">
    <property type="term" value="F:ATP binding"/>
    <property type="evidence" value="ECO:0007669"/>
    <property type="project" value="UniProtKB-KW"/>
</dbReference>
<keyword evidence="9" id="KW-0496">Mitochondrion</keyword>
<dbReference type="AlphaFoldDB" id="A0AAD7DTS7"/>
<dbReference type="Proteomes" id="UP001221757">
    <property type="component" value="Unassembled WGS sequence"/>
</dbReference>
<keyword evidence="4" id="KW-0547">Nucleotide-binding</keyword>
<reference evidence="16" key="1">
    <citation type="submission" date="2023-03" db="EMBL/GenBank/DDBJ databases">
        <title>Massive genome expansion in bonnet fungi (Mycena s.s.) driven by repeated elements and novel gene families across ecological guilds.</title>
        <authorList>
            <consortium name="Lawrence Berkeley National Laboratory"/>
            <person name="Harder C.B."/>
            <person name="Miyauchi S."/>
            <person name="Viragh M."/>
            <person name="Kuo A."/>
            <person name="Thoen E."/>
            <person name="Andreopoulos B."/>
            <person name="Lu D."/>
            <person name="Skrede I."/>
            <person name="Drula E."/>
            <person name="Henrissat B."/>
            <person name="Morin E."/>
            <person name="Kohler A."/>
            <person name="Barry K."/>
            <person name="LaButti K."/>
            <person name="Morin E."/>
            <person name="Salamov A."/>
            <person name="Lipzen A."/>
            <person name="Mereny Z."/>
            <person name="Hegedus B."/>
            <person name="Baldrian P."/>
            <person name="Stursova M."/>
            <person name="Weitz H."/>
            <person name="Taylor A."/>
            <person name="Grigoriev I.V."/>
            <person name="Nagy L.G."/>
            <person name="Martin F."/>
            <person name="Kauserud H."/>
        </authorList>
    </citation>
    <scope>NUCLEOTIDE SEQUENCE</scope>
    <source>
        <strain evidence="16">CBHHK067</strain>
    </source>
</reference>
<dbReference type="GO" id="GO:0016887">
    <property type="term" value="F:ATP hydrolysis activity"/>
    <property type="evidence" value="ECO:0007669"/>
    <property type="project" value="InterPro"/>
</dbReference>
<dbReference type="InterPro" id="IPR057495">
    <property type="entry name" value="AAA_lid_BCS1"/>
</dbReference>
<accession>A0AAD7DTS7</accession>
<proteinExistence type="inferred from homology"/>
<keyword evidence="6 16" id="KW-0378">Hydrolase</keyword>
<evidence type="ECO:0000256" key="9">
    <source>
        <dbReference type="ARBA" id="ARBA00023128"/>
    </source>
</evidence>
<dbReference type="SUPFAM" id="SSF52540">
    <property type="entry name" value="P-loop containing nucleoside triphosphate hydrolases"/>
    <property type="match status" value="1"/>
</dbReference>
<dbReference type="InterPro" id="IPR050747">
    <property type="entry name" value="Mitochondrial_chaperone_BCS1"/>
</dbReference>
<evidence type="ECO:0000256" key="12">
    <source>
        <dbReference type="SAM" id="Coils"/>
    </source>
</evidence>
<evidence type="ECO:0000256" key="2">
    <source>
        <dbReference type="ARBA" id="ARBA00007448"/>
    </source>
</evidence>
<evidence type="ECO:0000256" key="3">
    <source>
        <dbReference type="ARBA" id="ARBA00022692"/>
    </source>
</evidence>
<keyword evidence="5" id="KW-0999">Mitochondrion inner membrane</keyword>
<dbReference type="SMART" id="SM00382">
    <property type="entry name" value="AAA"/>
    <property type="match status" value="1"/>
</dbReference>